<name>A0A4R6S9E9_9MICO</name>
<proteinExistence type="inferred from homology"/>
<evidence type="ECO:0000259" key="7">
    <source>
        <dbReference type="Pfam" id="PF00155"/>
    </source>
</evidence>
<dbReference type="SUPFAM" id="SSF53383">
    <property type="entry name" value="PLP-dependent transferases"/>
    <property type="match status" value="1"/>
</dbReference>
<accession>A0A4R6S9E9</accession>
<organism evidence="8 9">
    <name type="scientific">Leucobacter luti</name>
    <dbReference type="NCBI Taxonomy" id="340320"/>
    <lineage>
        <taxon>Bacteria</taxon>
        <taxon>Bacillati</taxon>
        <taxon>Actinomycetota</taxon>
        <taxon>Actinomycetes</taxon>
        <taxon>Micrococcales</taxon>
        <taxon>Microbacteriaceae</taxon>
        <taxon>Leucobacter</taxon>
    </lineage>
</organism>
<dbReference type="GO" id="GO:0047804">
    <property type="term" value="F:cysteine-S-conjugate beta-lyase activity"/>
    <property type="evidence" value="ECO:0007669"/>
    <property type="project" value="UniProtKB-EC"/>
</dbReference>
<dbReference type="RefSeq" id="WP_133615448.1">
    <property type="nucleotide sequence ID" value="NZ_SNYA01000001.1"/>
</dbReference>
<sequence>MTEPDCRRATDTDPAGVPFADLDPTLLRAQRTSLKWTRFPADVLPLFVAEMDFAVAPVIRDAIIARVEASDTGYLDGPGPLAPAFADYAASAWNWNVPLDHVYLATDVATGVVESLRIGWELSRRKAAAGDTPASGRIVVPTPVYPGFFEMLQEVPYEIVEVPLAPVASAAPAAAAGASAGAADDGSGSGTPDPAPHDSPELRLNLPAIARAFEAGADAFLLCNPHNPHGTVHTEAELAELARLAAAHDVFVVSDEIHAPLTHAGERFVPFAPLAAAAGALAVVATSASKGWNLAGAKCSVIVAADERANIALQELPPETVTRASILGLHASIAAFSEARDWLDRAIAQIEANATLLAELVAAQLPGVRLARPRAGYLAWLDFREAGLGSDPHAKILAEARVALNNGADFGLGGAGHVRLNLACAPDTIRAAVARIAAILPAGKVSA</sequence>
<dbReference type="InterPro" id="IPR015422">
    <property type="entry name" value="PyrdxlP-dep_Trfase_small"/>
</dbReference>
<keyword evidence="4 8" id="KW-0456">Lyase</keyword>
<evidence type="ECO:0000256" key="6">
    <source>
        <dbReference type="SAM" id="MobiDB-lite"/>
    </source>
</evidence>
<evidence type="ECO:0000313" key="8">
    <source>
        <dbReference type="EMBL" id="TDP95465.1"/>
    </source>
</evidence>
<evidence type="ECO:0000256" key="1">
    <source>
        <dbReference type="ARBA" id="ARBA00001933"/>
    </source>
</evidence>
<dbReference type="Gene3D" id="3.40.640.10">
    <property type="entry name" value="Type I PLP-dependent aspartate aminotransferase-like (Major domain)"/>
    <property type="match status" value="2"/>
</dbReference>
<dbReference type="GO" id="GO:0030170">
    <property type="term" value="F:pyridoxal phosphate binding"/>
    <property type="evidence" value="ECO:0007669"/>
    <property type="project" value="InterPro"/>
</dbReference>
<protein>
    <recommendedName>
        <fullName evidence="2">cysteine-S-conjugate beta-lyase</fullName>
        <ecNumber evidence="2">4.4.1.13</ecNumber>
    </recommendedName>
</protein>
<dbReference type="Gene3D" id="3.90.1150.10">
    <property type="entry name" value="Aspartate Aminotransferase, domain 1"/>
    <property type="match status" value="2"/>
</dbReference>
<gene>
    <name evidence="8" type="ORF">EDF62_0154</name>
</gene>
<evidence type="ECO:0000313" key="9">
    <source>
        <dbReference type="Proteomes" id="UP000295601"/>
    </source>
</evidence>
<dbReference type="AlphaFoldDB" id="A0A4R6S9E9"/>
<dbReference type="Pfam" id="PF00155">
    <property type="entry name" value="Aminotran_1_2"/>
    <property type="match status" value="1"/>
</dbReference>
<dbReference type="InterPro" id="IPR015421">
    <property type="entry name" value="PyrdxlP-dep_Trfase_major"/>
</dbReference>
<keyword evidence="9" id="KW-1185">Reference proteome</keyword>
<feature type="compositionally biased region" description="Low complexity" evidence="6">
    <location>
        <begin position="179"/>
        <end position="192"/>
    </location>
</feature>
<dbReference type="EMBL" id="SNYA01000001">
    <property type="protein sequence ID" value="TDP95465.1"/>
    <property type="molecule type" value="Genomic_DNA"/>
</dbReference>
<evidence type="ECO:0000256" key="5">
    <source>
        <dbReference type="ARBA" id="ARBA00037974"/>
    </source>
</evidence>
<feature type="domain" description="Aminotransferase class I/classII large" evidence="7">
    <location>
        <begin position="198"/>
        <end position="436"/>
    </location>
</feature>
<comment type="similarity">
    <text evidence="5">Belongs to the class-II pyridoxal-phosphate-dependent aminotransferase family. MalY/PatB cystathionine beta-lyase subfamily.</text>
</comment>
<dbReference type="CDD" id="cd00609">
    <property type="entry name" value="AAT_like"/>
    <property type="match status" value="1"/>
</dbReference>
<keyword evidence="3" id="KW-0663">Pyridoxal phosphate</keyword>
<reference evidence="8 9" key="1">
    <citation type="submission" date="2019-03" db="EMBL/GenBank/DDBJ databases">
        <title>Genomic analyses of the natural microbiome of Caenorhabditis elegans.</title>
        <authorList>
            <person name="Samuel B."/>
        </authorList>
    </citation>
    <scope>NUCLEOTIDE SEQUENCE [LARGE SCALE GENOMIC DNA]</scope>
    <source>
        <strain evidence="8 9">JUb18</strain>
    </source>
</reference>
<dbReference type="OrthoDB" id="3224382at2"/>
<dbReference type="Proteomes" id="UP000295601">
    <property type="component" value="Unassembled WGS sequence"/>
</dbReference>
<evidence type="ECO:0000256" key="3">
    <source>
        <dbReference type="ARBA" id="ARBA00022898"/>
    </source>
</evidence>
<dbReference type="PANTHER" id="PTHR43525">
    <property type="entry name" value="PROTEIN MALY"/>
    <property type="match status" value="1"/>
</dbReference>
<dbReference type="InterPro" id="IPR051798">
    <property type="entry name" value="Class-II_PLP-Dep_Aminotrans"/>
</dbReference>
<dbReference type="PANTHER" id="PTHR43525:SF2">
    <property type="entry name" value="CYSTATHIONINE BETA-LYASE-RELATED"/>
    <property type="match status" value="1"/>
</dbReference>
<dbReference type="InterPro" id="IPR015424">
    <property type="entry name" value="PyrdxlP-dep_Trfase"/>
</dbReference>
<feature type="region of interest" description="Disordered" evidence="6">
    <location>
        <begin position="179"/>
        <end position="201"/>
    </location>
</feature>
<comment type="cofactor">
    <cofactor evidence="1">
        <name>pyridoxal 5'-phosphate</name>
        <dbReference type="ChEBI" id="CHEBI:597326"/>
    </cofactor>
</comment>
<evidence type="ECO:0000256" key="2">
    <source>
        <dbReference type="ARBA" id="ARBA00012224"/>
    </source>
</evidence>
<dbReference type="InterPro" id="IPR004839">
    <property type="entry name" value="Aminotransferase_I/II_large"/>
</dbReference>
<dbReference type="EC" id="4.4.1.13" evidence="2"/>
<comment type="caution">
    <text evidence="8">The sequence shown here is derived from an EMBL/GenBank/DDBJ whole genome shotgun (WGS) entry which is preliminary data.</text>
</comment>
<evidence type="ECO:0000256" key="4">
    <source>
        <dbReference type="ARBA" id="ARBA00023239"/>
    </source>
</evidence>